<sequence>MAATAEVRAPAAAGAEPRSRTAWDRLRQHKLAMAGLIFIVLLI</sequence>
<dbReference type="EMBL" id="PIUK01000069">
    <property type="protein sequence ID" value="MBY6276278.1"/>
    <property type="molecule type" value="Genomic_DNA"/>
</dbReference>
<dbReference type="AlphaFoldDB" id="A0A953LGH5"/>
<feature type="compositionally biased region" description="Low complexity" evidence="1">
    <location>
        <begin position="1"/>
        <end position="15"/>
    </location>
</feature>
<name>A0A953LGH5_SYMTR</name>
<evidence type="ECO:0000259" key="2">
    <source>
        <dbReference type="Pfam" id="PF12911"/>
    </source>
</evidence>
<feature type="domain" description="Oligopeptide transport permease C-like N-terminal" evidence="2">
    <location>
        <begin position="20"/>
        <end position="43"/>
    </location>
</feature>
<organism evidence="3 4">
    <name type="scientific">Symbiobacterium thermophilum</name>
    <dbReference type="NCBI Taxonomy" id="2734"/>
    <lineage>
        <taxon>Bacteria</taxon>
        <taxon>Bacillati</taxon>
        <taxon>Bacillota</taxon>
        <taxon>Clostridia</taxon>
        <taxon>Eubacteriales</taxon>
        <taxon>Symbiobacteriaceae</taxon>
        <taxon>Symbiobacterium</taxon>
    </lineage>
</organism>
<feature type="region of interest" description="Disordered" evidence="1">
    <location>
        <begin position="1"/>
        <end position="20"/>
    </location>
</feature>
<dbReference type="Proteomes" id="UP000732377">
    <property type="component" value="Unassembled WGS sequence"/>
</dbReference>
<protein>
    <submittedName>
        <fullName evidence="3">ABC transporter permease</fullName>
    </submittedName>
</protein>
<proteinExistence type="predicted"/>
<dbReference type="InterPro" id="IPR025966">
    <property type="entry name" value="OppC_N"/>
</dbReference>
<evidence type="ECO:0000313" key="3">
    <source>
        <dbReference type="EMBL" id="MBY6276278.1"/>
    </source>
</evidence>
<dbReference type="GO" id="GO:0005886">
    <property type="term" value="C:plasma membrane"/>
    <property type="evidence" value="ECO:0007669"/>
    <property type="project" value="UniProtKB-SubCell"/>
</dbReference>
<dbReference type="Pfam" id="PF12911">
    <property type="entry name" value="OppC_N"/>
    <property type="match status" value="1"/>
</dbReference>
<gene>
    <name evidence="3" type="ORF">CWE10_08655</name>
</gene>
<feature type="non-terminal residue" evidence="3">
    <location>
        <position position="43"/>
    </location>
</feature>
<comment type="caution">
    <text evidence="3">The sequence shown here is derived from an EMBL/GenBank/DDBJ whole genome shotgun (WGS) entry which is preliminary data.</text>
</comment>
<accession>A0A953LGH5</accession>
<evidence type="ECO:0000256" key="1">
    <source>
        <dbReference type="SAM" id="MobiDB-lite"/>
    </source>
</evidence>
<reference evidence="3" key="1">
    <citation type="submission" date="2017-11" db="EMBL/GenBank/DDBJ databases">
        <title>Three new genomes from thermophilic consortium.</title>
        <authorList>
            <person name="Quaggio R."/>
            <person name="Amgarten D."/>
            <person name="Setubal J.C."/>
        </authorList>
    </citation>
    <scope>NUCLEOTIDE SEQUENCE</scope>
    <source>
        <strain evidence="3">ZCTH01-B2</strain>
    </source>
</reference>
<evidence type="ECO:0000313" key="4">
    <source>
        <dbReference type="Proteomes" id="UP000732377"/>
    </source>
</evidence>